<keyword evidence="3" id="KW-1185">Reference proteome</keyword>
<gene>
    <name evidence="2" type="ORF">ZIOFF_005935</name>
</gene>
<evidence type="ECO:0000313" key="2">
    <source>
        <dbReference type="EMBL" id="KAG6532097.1"/>
    </source>
</evidence>
<proteinExistence type="predicted"/>
<evidence type="ECO:0000313" key="3">
    <source>
        <dbReference type="Proteomes" id="UP000734854"/>
    </source>
</evidence>
<dbReference type="EMBL" id="JACMSC010000002">
    <property type="protein sequence ID" value="KAG6532097.1"/>
    <property type="molecule type" value="Genomic_DNA"/>
</dbReference>
<dbReference type="GO" id="GO:0003700">
    <property type="term" value="F:DNA-binding transcription factor activity"/>
    <property type="evidence" value="ECO:0007669"/>
    <property type="project" value="InterPro"/>
</dbReference>
<dbReference type="AlphaFoldDB" id="A0A8J5HUX1"/>
<dbReference type="InterPro" id="IPR046955">
    <property type="entry name" value="PHR1-like"/>
</dbReference>
<accession>A0A8J5HUX1</accession>
<dbReference type="InterPro" id="IPR025756">
    <property type="entry name" value="Myb_CC_LHEQLE"/>
</dbReference>
<dbReference type="PANTHER" id="PTHR31499">
    <property type="entry name" value="MYB FAMILY TRANSCRIPTION FACTOR PHL11"/>
    <property type="match status" value="1"/>
</dbReference>
<reference evidence="2 3" key="1">
    <citation type="submission" date="2020-08" db="EMBL/GenBank/DDBJ databases">
        <title>Plant Genome Project.</title>
        <authorList>
            <person name="Zhang R.-G."/>
        </authorList>
    </citation>
    <scope>NUCLEOTIDE SEQUENCE [LARGE SCALE GENOMIC DNA]</scope>
    <source>
        <tissue evidence="2">Rhizome</tissue>
    </source>
</reference>
<dbReference type="Proteomes" id="UP000734854">
    <property type="component" value="Unassembled WGS sequence"/>
</dbReference>
<comment type="caution">
    <text evidence="2">The sequence shown here is derived from an EMBL/GenBank/DDBJ whole genome shotgun (WGS) entry which is preliminary data.</text>
</comment>
<organism evidence="2 3">
    <name type="scientific">Zingiber officinale</name>
    <name type="common">Ginger</name>
    <name type="synonym">Amomum zingiber</name>
    <dbReference type="NCBI Taxonomy" id="94328"/>
    <lineage>
        <taxon>Eukaryota</taxon>
        <taxon>Viridiplantae</taxon>
        <taxon>Streptophyta</taxon>
        <taxon>Embryophyta</taxon>
        <taxon>Tracheophyta</taxon>
        <taxon>Spermatophyta</taxon>
        <taxon>Magnoliopsida</taxon>
        <taxon>Liliopsida</taxon>
        <taxon>Zingiberales</taxon>
        <taxon>Zingiberaceae</taxon>
        <taxon>Zingiber</taxon>
    </lineage>
</organism>
<dbReference type="PANTHER" id="PTHR31499:SF49">
    <property type="entry name" value="PROTEIN PHOSPHATE STARVATION RESPONSE 1-LIKE ISOFORM X1"/>
    <property type="match status" value="1"/>
</dbReference>
<evidence type="ECO:0000259" key="1">
    <source>
        <dbReference type="Pfam" id="PF14379"/>
    </source>
</evidence>
<dbReference type="Pfam" id="PF14379">
    <property type="entry name" value="Myb_CC_LHEQLE"/>
    <property type="match status" value="1"/>
</dbReference>
<protein>
    <recommendedName>
        <fullName evidence="1">MYB-CC type transcription factor LHEQLE-containing domain-containing protein</fullName>
    </recommendedName>
</protein>
<sequence>MLNIVTLQVLNLTAHQYSSFFSCYLLFQKYRLGKQSAKELTEQSKDGDGCVPMKGNPKLGSVQIWSGWKMSGRMDDDVVVWLKKGIPVSLRWWLAAKESASGGRSDVSGESWDRSVEEMWLEDGRRKGNPFTSRWLESMGTWLRNMNKVGAPAFRGQEVKEALRAQMEVQRRLFEQVEVQRHVQIRMDAYQKYIDTLLVRAYKIASEQVASNSFPVTEHELPDRPVRAICAPSDILSPAVLHQLSMNSINMPSSSCKTLPHSTIESLFFYQKPSELKNKPC</sequence>
<feature type="domain" description="MYB-CC type transcription factor LHEQLE-containing" evidence="1">
    <location>
        <begin position="158"/>
        <end position="203"/>
    </location>
</feature>
<name>A0A8J5HUX1_ZINOF</name>